<keyword evidence="3" id="KW-0812">Transmembrane</keyword>
<evidence type="ECO:0000313" key="5">
    <source>
        <dbReference type="Proteomes" id="UP000444721"/>
    </source>
</evidence>
<feature type="transmembrane region" description="Helical" evidence="3">
    <location>
        <begin position="25"/>
        <end position="46"/>
    </location>
</feature>
<comment type="similarity">
    <text evidence="1 2">Belongs to the RNase T2 family.</text>
</comment>
<dbReference type="VEuPathDB" id="AmoebaDB:NF0051620"/>
<keyword evidence="5" id="KW-1185">Reference proteome</keyword>
<evidence type="ECO:0000256" key="3">
    <source>
        <dbReference type="SAM" id="Phobius"/>
    </source>
</evidence>
<dbReference type="GeneID" id="68120031"/>
<protein>
    <submittedName>
        <fullName evidence="4">Uncharacterized protein</fullName>
    </submittedName>
</protein>
<dbReference type="EMBL" id="VFQX01000016">
    <property type="protein sequence ID" value="KAF0981028.1"/>
    <property type="molecule type" value="Genomic_DNA"/>
</dbReference>
<dbReference type="GO" id="GO:0033897">
    <property type="term" value="F:ribonuclease T2 activity"/>
    <property type="evidence" value="ECO:0007669"/>
    <property type="project" value="InterPro"/>
</dbReference>
<gene>
    <name evidence="4" type="ORF">FDP41_012816</name>
</gene>
<comment type="caution">
    <text evidence="4">The sequence shown here is derived from an EMBL/GenBank/DDBJ whole genome shotgun (WGS) entry which is preliminary data.</text>
</comment>
<reference evidence="4 5" key="1">
    <citation type="journal article" date="2019" name="Sci. Rep.">
        <title>Nanopore sequencing improves the draft genome of the human pathogenic amoeba Naegleria fowleri.</title>
        <authorList>
            <person name="Liechti N."/>
            <person name="Schurch N."/>
            <person name="Bruggmann R."/>
            <person name="Wittwer M."/>
        </authorList>
    </citation>
    <scope>NUCLEOTIDE SEQUENCE [LARGE SCALE GENOMIC DNA]</scope>
    <source>
        <strain evidence="4 5">ATCC 30894</strain>
    </source>
</reference>
<proteinExistence type="inferred from homology"/>
<dbReference type="OrthoDB" id="10357617at2759"/>
<accession>A0A6A5C5B0</accession>
<evidence type="ECO:0000313" key="4">
    <source>
        <dbReference type="EMBL" id="KAF0981028.1"/>
    </source>
</evidence>
<evidence type="ECO:0000256" key="1">
    <source>
        <dbReference type="ARBA" id="ARBA00007469"/>
    </source>
</evidence>
<evidence type="ECO:0000256" key="2">
    <source>
        <dbReference type="RuleBase" id="RU004328"/>
    </source>
</evidence>
<name>A0A6A5C5B0_NAEFO</name>
<keyword evidence="3" id="KW-0472">Membrane</keyword>
<dbReference type="Pfam" id="PF00445">
    <property type="entry name" value="Ribonuclease_T2"/>
    <property type="match status" value="1"/>
</dbReference>
<dbReference type="RefSeq" id="XP_044565741.1">
    <property type="nucleotide sequence ID" value="XM_044703377.1"/>
</dbReference>
<dbReference type="VEuPathDB" id="AmoebaDB:NfTy_080160"/>
<dbReference type="InterPro" id="IPR036430">
    <property type="entry name" value="RNase_T2-like_sf"/>
</dbReference>
<dbReference type="AlphaFoldDB" id="A0A6A5C5B0"/>
<sequence>MNTIHMDDIFIPYHFQTSTKQKVQLLGLLFGILLISGSFLLLVLNNEIQFSKHHRKSVVSDFYHDDSWIGILNEIFATLYSYLIYYLNEIGRTLDHCLDDHVSDGLTSGSSDGCFSRLIRPKSVIRGTGRKGSSSYFLSSSSPSPSFILFPKDIPSNYRNVTRVGKIPPKIRNGHHCPFNGFRKHTHYMFSQTVLPTLCYHNIENDLYCDLTEVRENFQDRLSPHAFMGFNKDRRVRSFLFAQCCDNFDFRFNFKKRMDLNSTRIADLSKIVPRPVLDQIYNSLLMQDLIRYEDLPRAFNWNTLNIQEFLDEKTKRLLEDRWPDILYHHSRLLASLKFGMWAHAFTKFGTCVTGQIYHNYVEQAFLSSVKNKSSQNSEEMLNEIRKRMKLEHIYHSDPELYFELIILLNSRFDYFKRKHGQLLREHFPPTLNRTYSAREIKQRIQQLFQHDVLLTCVWSTKYSHRLLYQIHTCMNIQQVEPLAFYLIERRQKLVFQSTEHDDDSNDSQVLSLLKDPTIKKLLSQIQPESCLSVTKNYNRTRHSEIFHHNVTDMWNHWNYHGNDEPTLLHTRECEDESQVFLPDAETILKLFSEEPSSGKIIKIPTEESVENVKLEENIDHNS</sequence>
<dbReference type="InterPro" id="IPR001568">
    <property type="entry name" value="RNase_T2-like"/>
</dbReference>
<dbReference type="GO" id="GO:0003723">
    <property type="term" value="F:RNA binding"/>
    <property type="evidence" value="ECO:0007669"/>
    <property type="project" value="InterPro"/>
</dbReference>
<dbReference type="OMA" id="HTRECED"/>
<keyword evidence="3" id="KW-1133">Transmembrane helix</keyword>
<organism evidence="4 5">
    <name type="scientific">Naegleria fowleri</name>
    <name type="common">Brain eating amoeba</name>
    <dbReference type="NCBI Taxonomy" id="5763"/>
    <lineage>
        <taxon>Eukaryota</taxon>
        <taxon>Discoba</taxon>
        <taxon>Heterolobosea</taxon>
        <taxon>Tetramitia</taxon>
        <taxon>Eutetramitia</taxon>
        <taxon>Vahlkampfiidae</taxon>
        <taxon>Naegleria</taxon>
    </lineage>
</organism>
<dbReference type="Proteomes" id="UP000444721">
    <property type="component" value="Unassembled WGS sequence"/>
</dbReference>
<dbReference type="Gene3D" id="3.90.730.10">
    <property type="entry name" value="Ribonuclease T2-like"/>
    <property type="match status" value="1"/>
</dbReference>
<dbReference type="SUPFAM" id="SSF55895">
    <property type="entry name" value="Ribonuclease Rh-like"/>
    <property type="match status" value="1"/>
</dbReference>
<dbReference type="VEuPathDB" id="AmoebaDB:FDP41_012816"/>